<keyword evidence="7 11" id="KW-0106">Calcium</keyword>
<dbReference type="GO" id="GO:0140825">
    <property type="term" value="F:lactoperoxidase activity"/>
    <property type="evidence" value="ECO:0007669"/>
    <property type="project" value="UniProtKB-EC"/>
</dbReference>
<reference evidence="15" key="1">
    <citation type="submission" date="2020-10" db="EMBL/GenBank/DDBJ databases">
        <authorList>
            <person name="Han B."/>
            <person name="Lu T."/>
            <person name="Zhao Q."/>
            <person name="Huang X."/>
            <person name="Zhao Y."/>
        </authorList>
    </citation>
    <scope>NUCLEOTIDE SEQUENCE</scope>
</reference>
<keyword evidence="8" id="KW-0560">Oxidoreductase</keyword>
<dbReference type="GO" id="GO:0042744">
    <property type="term" value="P:hydrogen peroxide catabolic process"/>
    <property type="evidence" value="ECO:0007669"/>
    <property type="project" value="UniProtKB-KW"/>
</dbReference>
<protein>
    <recommendedName>
        <fullName evidence="14">Plant heme peroxidase family profile domain-containing protein</fullName>
    </recommendedName>
</protein>
<evidence type="ECO:0000259" key="14">
    <source>
        <dbReference type="PROSITE" id="PS50873"/>
    </source>
</evidence>
<keyword evidence="6 11" id="KW-0479">Metal-binding</keyword>
<evidence type="ECO:0000313" key="15">
    <source>
        <dbReference type="EMBL" id="CAD6238612.1"/>
    </source>
</evidence>
<evidence type="ECO:0000256" key="8">
    <source>
        <dbReference type="ARBA" id="ARBA00023002"/>
    </source>
</evidence>
<dbReference type="Gene3D" id="1.10.420.10">
    <property type="entry name" value="Peroxidase, domain 2"/>
    <property type="match status" value="1"/>
</dbReference>
<dbReference type="PANTHER" id="PTHR31517:SF84">
    <property type="entry name" value="PEROXIDASE"/>
    <property type="match status" value="1"/>
</dbReference>
<keyword evidence="16" id="KW-1185">Reference proteome</keyword>
<evidence type="ECO:0000256" key="9">
    <source>
        <dbReference type="ARBA" id="ARBA00023004"/>
    </source>
</evidence>
<keyword evidence="9" id="KW-0408">Iron</keyword>
<dbReference type="PRINTS" id="PR00461">
    <property type="entry name" value="PLPEROXIDASE"/>
</dbReference>
<evidence type="ECO:0000256" key="10">
    <source>
        <dbReference type="ARBA" id="ARBA00023324"/>
    </source>
</evidence>
<dbReference type="GO" id="GO:0046872">
    <property type="term" value="F:metal ion binding"/>
    <property type="evidence" value="ECO:0007669"/>
    <property type="project" value="UniProtKB-KW"/>
</dbReference>
<feature type="binding site" evidence="11">
    <location>
        <position position="120"/>
    </location>
    <ligand>
        <name>Ca(2+)</name>
        <dbReference type="ChEBI" id="CHEBI:29108"/>
        <label>2</label>
    </ligand>
</feature>
<proteinExistence type="inferred from homology"/>
<comment type="cofactor">
    <cofactor evidence="11">
        <name>Ca(2+)</name>
        <dbReference type="ChEBI" id="CHEBI:29108"/>
    </cofactor>
    <text evidence="11">Binds 2 calcium ions per subunit.</text>
</comment>
<dbReference type="Proteomes" id="UP000604825">
    <property type="component" value="Unassembled WGS sequence"/>
</dbReference>
<dbReference type="InterPro" id="IPR002016">
    <property type="entry name" value="Haem_peroxidase"/>
</dbReference>
<evidence type="ECO:0000313" key="16">
    <source>
        <dbReference type="Proteomes" id="UP000604825"/>
    </source>
</evidence>
<dbReference type="GO" id="GO:0006979">
    <property type="term" value="P:response to oxidative stress"/>
    <property type="evidence" value="ECO:0007669"/>
    <property type="project" value="InterPro"/>
</dbReference>
<keyword evidence="4" id="KW-0575">Peroxidase</keyword>
<gene>
    <name evidence="15" type="ORF">NCGR_LOCUS25798</name>
</gene>
<evidence type="ECO:0000256" key="2">
    <source>
        <dbReference type="ARBA" id="ARBA00001970"/>
    </source>
</evidence>
<evidence type="ECO:0000256" key="11">
    <source>
        <dbReference type="PIRSR" id="PIRSR600823-3"/>
    </source>
</evidence>
<accession>A0A811PD49</accession>
<dbReference type="SUPFAM" id="SSF48113">
    <property type="entry name" value="Heme-dependent peroxidases"/>
    <property type="match status" value="2"/>
</dbReference>
<dbReference type="InterPro" id="IPR019794">
    <property type="entry name" value="Peroxidases_AS"/>
</dbReference>
<evidence type="ECO:0000256" key="3">
    <source>
        <dbReference type="ARBA" id="ARBA00004613"/>
    </source>
</evidence>
<comment type="cofactor">
    <cofactor evidence="2">
        <name>heme b</name>
        <dbReference type="ChEBI" id="CHEBI:60344"/>
    </cofactor>
</comment>
<comment type="similarity">
    <text evidence="12">Belongs to the peroxidase family.</text>
</comment>
<keyword evidence="5" id="KW-0349">Heme</keyword>
<evidence type="ECO:0000256" key="7">
    <source>
        <dbReference type="ARBA" id="ARBA00022837"/>
    </source>
</evidence>
<feature type="domain" description="Plant heme peroxidase family profile" evidence="14">
    <location>
        <begin position="71"/>
        <end position="192"/>
    </location>
</feature>
<comment type="catalytic activity">
    <reaction evidence="1">
        <text>2 a phenolic donor + H2O2 = 2 a phenolic radical donor + 2 H2O</text>
        <dbReference type="Rhea" id="RHEA:56136"/>
        <dbReference type="ChEBI" id="CHEBI:15377"/>
        <dbReference type="ChEBI" id="CHEBI:16240"/>
        <dbReference type="ChEBI" id="CHEBI:139520"/>
        <dbReference type="ChEBI" id="CHEBI:139521"/>
        <dbReference type="EC" id="1.11.1.7"/>
    </reaction>
</comment>
<feature type="binding site" evidence="11">
    <location>
        <position position="115"/>
    </location>
    <ligand>
        <name>Ca(2+)</name>
        <dbReference type="ChEBI" id="CHEBI:29108"/>
        <label>2</label>
    </ligand>
</feature>
<dbReference type="PROSITE" id="PS00436">
    <property type="entry name" value="PEROXIDASE_2"/>
    <property type="match status" value="1"/>
</dbReference>
<dbReference type="InterPro" id="IPR010255">
    <property type="entry name" value="Haem_peroxidase_sf"/>
</dbReference>
<evidence type="ECO:0000256" key="13">
    <source>
        <dbReference type="SAM" id="MobiDB-lite"/>
    </source>
</evidence>
<dbReference type="GO" id="GO:0005576">
    <property type="term" value="C:extracellular region"/>
    <property type="evidence" value="ECO:0007669"/>
    <property type="project" value="UniProtKB-SubCell"/>
</dbReference>
<evidence type="ECO:0000256" key="5">
    <source>
        <dbReference type="ARBA" id="ARBA00022617"/>
    </source>
</evidence>
<comment type="subcellular location">
    <subcellularLocation>
        <location evidence="3">Secreted</location>
    </subcellularLocation>
</comment>
<evidence type="ECO:0000256" key="4">
    <source>
        <dbReference type="ARBA" id="ARBA00022559"/>
    </source>
</evidence>
<feature type="region of interest" description="Disordered" evidence="13">
    <location>
        <begin position="194"/>
        <end position="220"/>
    </location>
</feature>
<dbReference type="GO" id="GO:0020037">
    <property type="term" value="F:heme binding"/>
    <property type="evidence" value="ECO:0007669"/>
    <property type="project" value="InterPro"/>
</dbReference>
<dbReference type="PANTHER" id="PTHR31517">
    <property type="match status" value="1"/>
</dbReference>
<dbReference type="InterPro" id="IPR000823">
    <property type="entry name" value="Peroxidase_pln"/>
</dbReference>
<dbReference type="OrthoDB" id="2113341at2759"/>
<dbReference type="PROSITE" id="PS50873">
    <property type="entry name" value="PEROXIDASE_4"/>
    <property type="match status" value="1"/>
</dbReference>
<dbReference type="EMBL" id="CAJGYO010000006">
    <property type="protein sequence ID" value="CAD6238612.1"/>
    <property type="molecule type" value="Genomic_DNA"/>
</dbReference>
<evidence type="ECO:0000256" key="1">
    <source>
        <dbReference type="ARBA" id="ARBA00000189"/>
    </source>
</evidence>
<keyword evidence="10" id="KW-0376">Hydrogen peroxide</keyword>
<evidence type="ECO:0000256" key="6">
    <source>
        <dbReference type="ARBA" id="ARBA00022723"/>
    </source>
</evidence>
<organism evidence="15 16">
    <name type="scientific">Miscanthus lutarioriparius</name>
    <dbReference type="NCBI Taxonomy" id="422564"/>
    <lineage>
        <taxon>Eukaryota</taxon>
        <taxon>Viridiplantae</taxon>
        <taxon>Streptophyta</taxon>
        <taxon>Embryophyta</taxon>
        <taxon>Tracheophyta</taxon>
        <taxon>Spermatophyta</taxon>
        <taxon>Magnoliopsida</taxon>
        <taxon>Liliopsida</taxon>
        <taxon>Poales</taxon>
        <taxon>Poaceae</taxon>
        <taxon>PACMAD clade</taxon>
        <taxon>Panicoideae</taxon>
        <taxon>Andropogonodae</taxon>
        <taxon>Andropogoneae</taxon>
        <taxon>Saccharinae</taxon>
        <taxon>Miscanthus</taxon>
    </lineage>
</organism>
<name>A0A811PD49_9POAL</name>
<dbReference type="AlphaFoldDB" id="A0A811PD49"/>
<evidence type="ECO:0000256" key="12">
    <source>
        <dbReference type="RuleBase" id="RU004241"/>
    </source>
</evidence>
<sequence length="220" mass="23120">MAKESKLTTAGVALRLAAVAVCVLCVLPAMARAQLRVGFYDTSCPNAEALVRQAVAAAFAKDAGIAAGLVRLHFHDCFVRVDAGLSPSYAALLRALCPSSTTQTTPITTAMDPGTPNALDNNYYKLLPRGMGLFFSDNQLRVNTQMAALVSSFAANETLWKEKFAAAMVKMGRIQVQTGTCGEVRLNCGVVNPSSYSSPSSTVELGSSAPAVDEESYAAS</sequence>
<comment type="caution">
    <text evidence="15">The sequence shown here is derived from an EMBL/GenBank/DDBJ whole genome shotgun (WGS) entry which is preliminary data.</text>
</comment>
<feature type="binding site" evidence="11">
    <location>
        <position position="112"/>
    </location>
    <ligand>
        <name>Ca(2+)</name>
        <dbReference type="ChEBI" id="CHEBI:29108"/>
        <label>2</label>
    </ligand>
</feature>
<dbReference type="Pfam" id="PF00141">
    <property type="entry name" value="peroxidase"/>
    <property type="match status" value="1"/>
</dbReference>